<dbReference type="OrthoDB" id="923323at2"/>
<organism evidence="3 4">
    <name type="scientific">Dyadobacter koreensis</name>
    <dbReference type="NCBI Taxonomy" id="408657"/>
    <lineage>
        <taxon>Bacteria</taxon>
        <taxon>Pseudomonadati</taxon>
        <taxon>Bacteroidota</taxon>
        <taxon>Cytophagia</taxon>
        <taxon>Cytophagales</taxon>
        <taxon>Spirosomataceae</taxon>
        <taxon>Dyadobacter</taxon>
    </lineage>
</organism>
<protein>
    <recommendedName>
        <fullName evidence="5">DUF3300 domain-containing protein</fullName>
    </recommendedName>
</protein>
<feature type="region of interest" description="Disordered" evidence="1">
    <location>
        <begin position="397"/>
        <end position="474"/>
    </location>
</feature>
<gene>
    <name evidence="3" type="ORF">SAMN04487995_2999</name>
</gene>
<name>A0A1H6V7U3_9BACT</name>
<evidence type="ECO:0000256" key="2">
    <source>
        <dbReference type="SAM" id="Phobius"/>
    </source>
</evidence>
<feature type="compositionally biased region" description="Polar residues" evidence="1">
    <location>
        <begin position="397"/>
        <end position="409"/>
    </location>
</feature>
<accession>A0A1H6V7U3</accession>
<sequence length="474" mass="53884">MKSHKKGDPCAVLEGDKTFNFRFLTTFFTAFSFLTISLTAYSQNDADYADQRPSKPVEQSIVPTVAPYKEEVRNNILIATQYPEVLDKVARIREYTTQRFQATIQGYPQKKQNWFYEVSRYPELMHTLATLPRKQSKEQINGLLNNPSKELQEAAWKLYRNHHNDLVTVDNLNQQAVASFSDLIKPLNSDAQEAFKNLQEMPDVLSILNDHNDLTARLGEEFRNDPDGTRQKLADAHDKIEADNKQDLDNYKKELAQDPQAQQEYDRATQQYAQSGGYSYPAPTGDKVINYYSNPYSYWFGYPSWYGSPMWYPGAFGFGGGMYYGMGLYGYGFPTLGFSTWFFGGAYRYYPHLYRTYGNYYRNHYISRGRYVSPRNGFIGAAGRHYNPEMGSRSNWLSSPRTYNNTGRGYSQGGRYLPNQGSYNRSNSAPRTYNNTPRSYNNGGGNFRSPSYGGGYSRGGGSVGGGGVARGGRR</sequence>
<feature type="compositionally biased region" description="Gly residues" evidence="1">
    <location>
        <begin position="442"/>
        <end position="474"/>
    </location>
</feature>
<evidence type="ECO:0000313" key="4">
    <source>
        <dbReference type="Proteomes" id="UP000199532"/>
    </source>
</evidence>
<feature type="transmembrane region" description="Helical" evidence="2">
    <location>
        <begin position="21"/>
        <end position="41"/>
    </location>
</feature>
<evidence type="ECO:0000256" key="1">
    <source>
        <dbReference type="SAM" id="MobiDB-lite"/>
    </source>
</evidence>
<evidence type="ECO:0000313" key="3">
    <source>
        <dbReference type="EMBL" id="SEJ00699.1"/>
    </source>
</evidence>
<dbReference type="RefSeq" id="WP_090336123.1">
    <property type="nucleotide sequence ID" value="NZ_FNXY01000004.1"/>
</dbReference>
<reference evidence="3 4" key="1">
    <citation type="submission" date="2016-10" db="EMBL/GenBank/DDBJ databases">
        <authorList>
            <person name="de Groot N.N."/>
        </authorList>
    </citation>
    <scope>NUCLEOTIDE SEQUENCE [LARGE SCALE GENOMIC DNA]</scope>
    <source>
        <strain evidence="3 4">DSM 19938</strain>
    </source>
</reference>
<dbReference type="AlphaFoldDB" id="A0A1H6V7U3"/>
<proteinExistence type="predicted"/>
<dbReference type="STRING" id="408657.SAMN04487995_2999"/>
<dbReference type="Proteomes" id="UP000199532">
    <property type="component" value="Unassembled WGS sequence"/>
</dbReference>
<feature type="compositionally biased region" description="Polar residues" evidence="1">
    <location>
        <begin position="419"/>
        <end position="441"/>
    </location>
</feature>
<keyword evidence="2" id="KW-0472">Membrane</keyword>
<keyword evidence="4" id="KW-1185">Reference proteome</keyword>
<keyword evidence="2" id="KW-1133">Transmembrane helix</keyword>
<evidence type="ECO:0008006" key="5">
    <source>
        <dbReference type="Google" id="ProtNLM"/>
    </source>
</evidence>
<dbReference type="EMBL" id="FNXY01000004">
    <property type="protein sequence ID" value="SEJ00699.1"/>
    <property type="molecule type" value="Genomic_DNA"/>
</dbReference>
<keyword evidence="2" id="KW-0812">Transmembrane</keyword>